<keyword evidence="7" id="KW-0812">Transmembrane</keyword>
<dbReference type="GO" id="GO:0046872">
    <property type="term" value="F:metal ion binding"/>
    <property type="evidence" value="ECO:0007669"/>
    <property type="project" value="UniProtKB-KW"/>
</dbReference>
<feature type="transmembrane region" description="Helical" evidence="7">
    <location>
        <begin position="105"/>
        <end position="124"/>
    </location>
</feature>
<dbReference type="EMBL" id="CP054143">
    <property type="protein sequence ID" value="QKJ66067.1"/>
    <property type="molecule type" value="Genomic_DNA"/>
</dbReference>
<accession>A0A6M8SWB9</accession>
<dbReference type="GO" id="GO:0005886">
    <property type="term" value="C:plasma membrane"/>
    <property type="evidence" value="ECO:0007669"/>
    <property type="project" value="TreeGrafter"/>
</dbReference>
<evidence type="ECO:0000313" key="10">
    <source>
        <dbReference type="Proteomes" id="UP000504844"/>
    </source>
</evidence>
<evidence type="ECO:0000313" key="9">
    <source>
        <dbReference type="EMBL" id="QKJ66067.1"/>
    </source>
</evidence>
<dbReference type="InterPro" id="IPR038297">
    <property type="entry name" value="CcmH/CycL/NrfF/Ccl2_sf"/>
</dbReference>
<dbReference type="InterPro" id="IPR051263">
    <property type="entry name" value="C-type_cytochrome_biogenesis"/>
</dbReference>
<protein>
    <recommendedName>
        <fullName evidence="7">Cytochrome c-type biogenesis protein</fullName>
    </recommendedName>
</protein>
<keyword evidence="7" id="KW-1133">Transmembrane helix</keyword>
<evidence type="ECO:0000256" key="1">
    <source>
        <dbReference type="ARBA" id="ARBA00010342"/>
    </source>
</evidence>
<reference evidence="9 10" key="1">
    <citation type="submission" date="2020-05" db="EMBL/GenBank/DDBJ databases">
        <title>Complete genome sequence of Deefgea sp. D17.</title>
        <authorList>
            <person name="Bae J.-W."/>
            <person name="Han J.E."/>
        </authorList>
    </citation>
    <scope>NUCLEOTIDE SEQUENCE [LARGE SCALE GENOMIC DNA]</scope>
    <source>
        <strain evidence="9 10">D17</strain>
    </source>
</reference>
<feature type="chain" id="PRO_5027135342" description="Cytochrome c-type biogenesis protein" evidence="7">
    <location>
        <begin position="22"/>
        <end position="156"/>
    </location>
</feature>
<dbReference type="InterPro" id="IPR005616">
    <property type="entry name" value="CcmH/CycL/Ccl2/NrfF_N"/>
</dbReference>
<feature type="domain" description="CcmH/CycL/Ccl2/NrfF N-terminal" evidence="8">
    <location>
        <begin position="11"/>
        <end position="137"/>
    </location>
</feature>
<dbReference type="CDD" id="cd16378">
    <property type="entry name" value="CcmH_N"/>
    <property type="match status" value="1"/>
</dbReference>
<evidence type="ECO:0000256" key="2">
    <source>
        <dbReference type="ARBA" id="ARBA00022617"/>
    </source>
</evidence>
<keyword evidence="2 7" id="KW-0349">Heme</keyword>
<dbReference type="PANTHER" id="PTHR47870">
    <property type="entry name" value="CYTOCHROME C-TYPE BIOGENESIS PROTEIN CCMH"/>
    <property type="match status" value="1"/>
</dbReference>
<keyword evidence="7" id="KW-0472">Membrane</keyword>
<dbReference type="KEGG" id="dee:HQN60_04705"/>
<dbReference type="Pfam" id="PF03918">
    <property type="entry name" value="CcmH"/>
    <property type="match status" value="1"/>
</dbReference>
<dbReference type="Gene3D" id="1.10.8.640">
    <property type="entry name" value="Cytochrome C biogenesis protein"/>
    <property type="match status" value="1"/>
</dbReference>
<keyword evidence="3 7" id="KW-0479">Metal-binding</keyword>
<evidence type="ECO:0000256" key="6">
    <source>
        <dbReference type="ARBA" id="ARBA00023004"/>
    </source>
</evidence>
<organism evidence="9 10">
    <name type="scientific">Deefgea piscis</name>
    <dbReference type="NCBI Taxonomy" id="2739061"/>
    <lineage>
        <taxon>Bacteria</taxon>
        <taxon>Pseudomonadati</taxon>
        <taxon>Pseudomonadota</taxon>
        <taxon>Betaproteobacteria</taxon>
        <taxon>Neisseriales</taxon>
        <taxon>Chitinibacteraceae</taxon>
        <taxon>Deefgea</taxon>
    </lineage>
</organism>
<dbReference type="FunFam" id="1.10.8.640:FF:000001">
    <property type="entry name" value="Cytochrome c-type biogenesis protein"/>
    <property type="match status" value="1"/>
</dbReference>
<feature type="signal peptide" evidence="7">
    <location>
        <begin position="1"/>
        <end position="21"/>
    </location>
</feature>
<proteinExistence type="inferred from homology"/>
<evidence type="ECO:0000256" key="5">
    <source>
        <dbReference type="ARBA" id="ARBA00022748"/>
    </source>
</evidence>
<evidence type="ECO:0000256" key="4">
    <source>
        <dbReference type="ARBA" id="ARBA00022729"/>
    </source>
</evidence>
<keyword evidence="5" id="KW-0201">Cytochrome c-type biogenesis</keyword>
<dbReference type="AlphaFoldDB" id="A0A6M8SWB9"/>
<name>A0A6M8SWB9_9NEIS</name>
<keyword evidence="4 7" id="KW-0732">Signal</keyword>
<comment type="function">
    <text evidence="7">Possible subunit of a heme lyase.</text>
</comment>
<dbReference type="PANTHER" id="PTHR47870:SF1">
    <property type="entry name" value="CYTOCHROME C-TYPE BIOGENESIS PROTEIN CCMH"/>
    <property type="match status" value="1"/>
</dbReference>
<sequence>MKRSFYWLMPILLALSLTVSAKTASSMTSNPNAEARLVELSAELRCLVCQNESLASSQAPLAEDLRREVREQIALGKNNSEIISYLTDRYGDFVTYRPPFKARTFLLWLLPPALLMIGLILLWLRLRRVSPPAAKTDADAIKALQQEFDGKNHDRD</sequence>
<comment type="similarity">
    <text evidence="1 7">Belongs to the CcmH/CycL/Ccl2/NrfF family.</text>
</comment>
<keyword evidence="6 7" id="KW-0408">Iron</keyword>
<evidence type="ECO:0000256" key="3">
    <source>
        <dbReference type="ARBA" id="ARBA00022723"/>
    </source>
</evidence>
<evidence type="ECO:0000259" key="8">
    <source>
        <dbReference type="Pfam" id="PF03918"/>
    </source>
</evidence>
<dbReference type="RefSeq" id="WP_173532571.1">
    <property type="nucleotide sequence ID" value="NZ_CP054143.1"/>
</dbReference>
<dbReference type="GO" id="GO:0017004">
    <property type="term" value="P:cytochrome complex assembly"/>
    <property type="evidence" value="ECO:0007669"/>
    <property type="project" value="UniProtKB-KW"/>
</dbReference>
<gene>
    <name evidence="9" type="ORF">HQN60_04705</name>
</gene>
<dbReference type="Proteomes" id="UP000504844">
    <property type="component" value="Chromosome"/>
</dbReference>
<keyword evidence="10" id="KW-1185">Reference proteome</keyword>
<evidence type="ECO:0000256" key="7">
    <source>
        <dbReference type="RuleBase" id="RU364112"/>
    </source>
</evidence>